<protein>
    <submittedName>
        <fullName evidence="2">Uncharacterized protein</fullName>
    </submittedName>
</protein>
<keyword evidence="1" id="KW-0472">Membrane</keyword>
<organism evidence="2">
    <name type="scientific">marine sediment metagenome</name>
    <dbReference type="NCBI Taxonomy" id="412755"/>
    <lineage>
        <taxon>unclassified sequences</taxon>
        <taxon>metagenomes</taxon>
        <taxon>ecological metagenomes</taxon>
    </lineage>
</organism>
<accession>X1FJK0</accession>
<feature type="transmembrane region" description="Helical" evidence="1">
    <location>
        <begin position="12"/>
        <end position="33"/>
    </location>
</feature>
<comment type="caution">
    <text evidence="2">The sequence shown here is derived from an EMBL/GenBank/DDBJ whole genome shotgun (WGS) entry which is preliminary data.</text>
</comment>
<reference evidence="2" key="1">
    <citation type="journal article" date="2014" name="Front. Microbiol.">
        <title>High frequency of phylogenetically diverse reductive dehalogenase-homologous genes in deep subseafloor sedimentary metagenomes.</title>
        <authorList>
            <person name="Kawai M."/>
            <person name="Futagami T."/>
            <person name="Toyoda A."/>
            <person name="Takaki Y."/>
            <person name="Nishi S."/>
            <person name="Hori S."/>
            <person name="Arai W."/>
            <person name="Tsubouchi T."/>
            <person name="Morono Y."/>
            <person name="Uchiyama I."/>
            <person name="Ito T."/>
            <person name="Fujiyama A."/>
            <person name="Inagaki F."/>
            <person name="Takami H."/>
        </authorList>
    </citation>
    <scope>NUCLEOTIDE SEQUENCE</scope>
    <source>
        <strain evidence="2">Expedition CK06-06</strain>
    </source>
</reference>
<proteinExistence type="predicted"/>
<keyword evidence="1" id="KW-0812">Transmembrane</keyword>
<feature type="non-terminal residue" evidence="2">
    <location>
        <position position="82"/>
    </location>
</feature>
<dbReference type="AlphaFoldDB" id="X1FJK0"/>
<dbReference type="EMBL" id="BARU01001136">
    <property type="protein sequence ID" value="GAH29549.1"/>
    <property type="molecule type" value="Genomic_DNA"/>
</dbReference>
<keyword evidence="1" id="KW-1133">Transmembrane helix</keyword>
<evidence type="ECO:0000313" key="2">
    <source>
        <dbReference type="EMBL" id="GAH29549.1"/>
    </source>
</evidence>
<name>X1FJK0_9ZZZZ</name>
<gene>
    <name evidence="2" type="ORF">S03H2_03154</name>
</gene>
<sequence>MSKKARFWLLRVLEFLILIFLIAAGSAFVYLLSQRLDREMDELKTQTVRMLETKLGRRISYRSISPSVFGFLAVRELTIHSL</sequence>
<evidence type="ECO:0000256" key="1">
    <source>
        <dbReference type="SAM" id="Phobius"/>
    </source>
</evidence>